<name>A0A699VB78_TANCI</name>
<organism evidence="1">
    <name type="scientific">Tanacetum cinerariifolium</name>
    <name type="common">Dalmatian daisy</name>
    <name type="synonym">Chrysanthemum cinerariifolium</name>
    <dbReference type="NCBI Taxonomy" id="118510"/>
    <lineage>
        <taxon>Eukaryota</taxon>
        <taxon>Viridiplantae</taxon>
        <taxon>Streptophyta</taxon>
        <taxon>Embryophyta</taxon>
        <taxon>Tracheophyta</taxon>
        <taxon>Spermatophyta</taxon>
        <taxon>Magnoliopsida</taxon>
        <taxon>eudicotyledons</taxon>
        <taxon>Gunneridae</taxon>
        <taxon>Pentapetalae</taxon>
        <taxon>asterids</taxon>
        <taxon>campanulids</taxon>
        <taxon>Asterales</taxon>
        <taxon>Asteraceae</taxon>
        <taxon>Asteroideae</taxon>
        <taxon>Anthemideae</taxon>
        <taxon>Anthemidinae</taxon>
        <taxon>Tanacetum</taxon>
    </lineage>
</organism>
<evidence type="ECO:0000313" key="1">
    <source>
        <dbReference type="EMBL" id="GFD32605.1"/>
    </source>
</evidence>
<feature type="non-terminal residue" evidence="1">
    <location>
        <position position="74"/>
    </location>
</feature>
<comment type="caution">
    <text evidence="1">The sequence shown here is derived from an EMBL/GenBank/DDBJ whole genome shotgun (WGS) entry which is preliminary data.</text>
</comment>
<proteinExistence type="predicted"/>
<protein>
    <submittedName>
        <fullName evidence="1">Uncharacterized protein</fullName>
    </submittedName>
</protein>
<dbReference type="EMBL" id="BKCJ011426310">
    <property type="protein sequence ID" value="GFD32605.1"/>
    <property type="molecule type" value="Genomic_DNA"/>
</dbReference>
<dbReference type="AlphaFoldDB" id="A0A699VB78"/>
<gene>
    <name evidence="1" type="ORF">Tci_904574</name>
</gene>
<accession>A0A699VB78</accession>
<sequence>MPDTTFGMTLTCLEPVLIRLFDVAWQGKKLLTSSKLVIMDPLEAIMVLSTQRRKSLIQVNVWGIDFMGPFPSSK</sequence>
<reference evidence="1" key="1">
    <citation type="journal article" date="2019" name="Sci. Rep.">
        <title>Draft genome of Tanacetum cinerariifolium, the natural source of mosquito coil.</title>
        <authorList>
            <person name="Yamashiro T."/>
            <person name="Shiraishi A."/>
            <person name="Satake H."/>
            <person name="Nakayama K."/>
        </authorList>
    </citation>
    <scope>NUCLEOTIDE SEQUENCE</scope>
</reference>